<dbReference type="Proteomes" id="UP000053477">
    <property type="component" value="Unassembled WGS sequence"/>
</dbReference>
<keyword evidence="1" id="KW-0812">Transmembrane</keyword>
<dbReference type="InParanoid" id="A0A0H2S2S3"/>
<gene>
    <name evidence="2" type="ORF">SCHPADRAFT_116378</name>
</gene>
<proteinExistence type="predicted"/>
<protein>
    <submittedName>
        <fullName evidence="2">Uncharacterized protein</fullName>
    </submittedName>
</protein>
<organism evidence="2 3">
    <name type="scientific">Schizopora paradoxa</name>
    <dbReference type="NCBI Taxonomy" id="27342"/>
    <lineage>
        <taxon>Eukaryota</taxon>
        <taxon>Fungi</taxon>
        <taxon>Dikarya</taxon>
        <taxon>Basidiomycota</taxon>
        <taxon>Agaricomycotina</taxon>
        <taxon>Agaricomycetes</taxon>
        <taxon>Hymenochaetales</taxon>
        <taxon>Schizoporaceae</taxon>
        <taxon>Schizopora</taxon>
    </lineage>
</organism>
<accession>A0A0H2S2S3</accession>
<name>A0A0H2S2S3_9AGAM</name>
<reference evidence="2 3" key="1">
    <citation type="submission" date="2015-04" db="EMBL/GenBank/DDBJ databases">
        <title>Complete genome sequence of Schizopora paradoxa KUC8140, a cosmopolitan wood degrader in East Asia.</title>
        <authorList>
            <consortium name="DOE Joint Genome Institute"/>
            <person name="Min B."/>
            <person name="Park H."/>
            <person name="Jang Y."/>
            <person name="Kim J.-J."/>
            <person name="Kim K.H."/>
            <person name="Pangilinan J."/>
            <person name="Lipzen A."/>
            <person name="Riley R."/>
            <person name="Grigoriev I.V."/>
            <person name="Spatafora J.W."/>
            <person name="Choi I.-G."/>
        </authorList>
    </citation>
    <scope>NUCLEOTIDE SEQUENCE [LARGE SCALE GENOMIC DNA]</scope>
    <source>
        <strain evidence="2 3">KUC8140</strain>
    </source>
</reference>
<keyword evidence="1" id="KW-1133">Transmembrane helix</keyword>
<evidence type="ECO:0000256" key="1">
    <source>
        <dbReference type="SAM" id="Phobius"/>
    </source>
</evidence>
<feature type="transmembrane region" description="Helical" evidence="1">
    <location>
        <begin position="33"/>
        <end position="54"/>
    </location>
</feature>
<evidence type="ECO:0000313" key="3">
    <source>
        <dbReference type="Proteomes" id="UP000053477"/>
    </source>
</evidence>
<keyword evidence="3" id="KW-1185">Reference proteome</keyword>
<dbReference type="AlphaFoldDB" id="A0A0H2S2S3"/>
<keyword evidence="1" id="KW-0472">Membrane</keyword>
<sequence length="72" mass="8114">MAIVNLDLSFNQTDHPRRDDRLLTPCDLRRHSLIVLGLNILAAPACSVTTLFSFSKRIICSGATLDLFWLQK</sequence>
<dbReference type="EMBL" id="KQ085893">
    <property type="protein sequence ID" value="KLO18610.1"/>
    <property type="molecule type" value="Genomic_DNA"/>
</dbReference>
<evidence type="ECO:0000313" key="2">
    <source>
        <dbReference type="EMBL" id="KLO18610.1"/>
    </source>
</evidence>